<name>A0ABN8VWL4_9BACT</name>
<organism evidence="1 2">
    <name type="scientific">Nitrospina watsonii</name>
    <dbReference type="NCBI Taxonomy" id="1323948"/>
    <lineage>
        <taxon>Bacteria</taxon>
        <taxon>Pseudomonadati</taxon>
        <taxon>Nitrospinota/Tectimicrobiota group</taxon>
        <taxon>Nitrospinota</taxon>
        <taxon>Nitrospinia</taxon>
        <taxon>Nitrospinales</taxon>
        <taxon>Nitrospinaceae</taxon>
        <taxon>Nitrospina</taxon>
    </lineage>
</organism>
<reference evidence="1 2" key="1">
    <citation type="submission" date="2022-09" db="EMBL/GenBank/DDBJ databases">
        <authorList>
            <person name="Kop L."/>
        </authorList>
    </citation>
    <scope>NUCLEOTIDE SEQUENCE [LARGE SCALE GENOMIC DNA]</scope>
    <source>
        <strain evidence="1 2">347</strain>
    </source>
</reference>
<protein>
    <submittedName>
        <fullName evidence="1">Uncharacterized protein</fullName>
    </submittedName>
</protein>
<gene>
    <name evidence="1" type="ORF">NSPWAT_0463</name>
</gene>
<keyword evidence="2" id="KW-1185">Reference proteome</keyword>
<proteinExistence type="predicted"/>
<dbReference type="EMBL" id="OX336137">
    <property type="protein sequence ID" value="CAI2717322.1"/>
    <property type="molecule type" value="Genomic_DNA"/>
</dbReference>
<evidence type="ECO:0000313" key="1">
    <source>
        <dbReference type="EMBL" id="CAI2717322.1"/>
    </source>
</evidence>
<sequence length="37" mass="4073">MAVERSDPVPYNEEIEVPSLSQTSVRSFSGMGKLAPY</sequence>
<evidence type="ECO:0000313" key="2">
    <source>
        <dbReference type="Proteomes" id="UP001157733"/>
    </source>
</evidence>
<accession>A0ABN8VWL4</accession>
<dbReference type="Proteomes" id="UP001157733">
    <property type="component" value="Chromosome"/>
</dbReference>